<dbReference type="Pfam" id="PF23106">
    <property type="entry name" value="EGF_Teneurin"/>
    <property type="match status" value="1"/>
</dbReference>
<sequence>MPVSSELYAPKSTESSFQAEKVSSEKSLKIDPKPTEISTTKSSITCHNGGTAEGPICRCRHGFGGEKCDEVKCPNDCNGRGRCLEGVCQCENGWNGKDCGI</sequence>
<evidence type="ECO:0000256" key="4">
    <source>
        <dbReference type="ARBA" id="ARBA00023180"/>
    </source>
</evidence>
<evidence type="ECO:0000313" key="9">
    <source>
        <dbReference type="WBParaSite" id="BXY_1464700.1"/>
    </source>
</evidence>
<name>A0A1I7SNK7_BURXY</name>
<keyword evidence="3" id="KW-1015">Disulfide bond</keyword>
<evidence type="ECO:0000256" key="5">
    <source>
        <dbReference type="SAM" id="MobiDB-lite"/>
    </source>
</evidence>
<keyword evidence="1" id="KW-0245">EGF-like domain</keyword>
<dbReference type="PROSITE" id="PS01186">
    <property type="entry name" value="EGF_2"/>
    <property type="match status" value="1"/>
</dbReference>
<dbReference type="Proteomes" id="UP000095284">
    <property type="component" value="Unplaced"/>
</dbReference>
<evidence type="ECO:0000256" key="2">
    <source>
        <dbReference type="ARBA" id="ARBA00022737"/>
    </source>
</evidence>
<feature type="compositionally biased region" description="Basic and acidic residues" evidence="5">
    <location>
        <begin position="22"/>
        <end position="34"/>
    </location>
</feature>
<dbReference type="PANTHER" id="PTHR11219">
    <property type="entry name" value="TENEURIN AND N-ACETYLGLUCOSAMINE-1-PHOSPHODIESTER ALPHA-N-ACETYLGLUCOSAMINIDASE"/>
    <property type="match status" value="1"/>
</dbReference>
<feature type="domain" description="EGF-like" evidence="6 7">
    <location>
        <begin position="57"/>
        <end position="68"/>
    </location>
</feature>
<dbReference type="InterPro" id="IPR000742">
    <property type="entry name" value="EGF"/>
</dbReference>
<dbReference type="WBParaSite" id="BXY_1464700.1">
    <property type="protein sequence ID" value="BXY_1464700.1"/>
    <property type="gene ID" value="BXY_1464700"/>
</dbReference>
<keyword evidence="2" id="KW-0677">Repeat</keyword>
<dbReference type="PANTHER" id="PTHR11219:SF69">
    <property type="entry name" value="TENEURIN-A"/>
    <property type="match status" value="1"/>
</dbReference>
<evidence type="ECO:0000259" key="7">
    <source>
        <dbReference type="PROSITE" id="PS01186"/>
    </source>
</evidence>
<dbReference type="FunFam" id="2.10.25.10:FF:000001">
    <property type="entry name" value="Tenascin C"/>
    <property type="match status" value="1"/>
</dbReference>
<proteinExistence type="predicted"/>
<accession>A0A1I7SNK7</accession>
<dbReference type="InterPro" id="IPR051216">
    <property type="entry name" value="Teneurin"/>
</dbReference>
<evidence type="ECO:0000256" key="3">
    <source>
        <dbReference type="ARBA" id="ARBA00023157"/>
    </source>
</evidence>
<dbReference type="Gene3D" id="2.10.25.10">
    <property type="entry name" value="Laminin"/>
    <property type="match status" value="1"/>
</dbReference>
<evidence type="ECO:0000313" key="8">
    <source>
        <dbReference type="Proteomes" id="UP000095284"/>
    </source>
</evidence>
<dbReference type="eggNOG" id="KOG1225">
    <property type="taxonomic scope" value="Eukaryota"/>
</dbReference>
<protein>
    <submittedName>
        <fullName evidence="9">EGF_2 domain-containing protein</fullName>
    </submittedName>
</protein>
<evidence type="ECO:0000259" key="6">
    <source>
        <dbReference type="PROSITE" id="PS00022"/>
    </source>
</evidence>
<dbReference type="AlphaFoldDB" id="A0A1I7SNK7"/>
<evidence type="ECO:0000256" key="1">
    <source>
        <dbReference type="ARBA" id="ARBA00022536"/>
    </source>
</evidence>
<dbReference type="PROSITE" id="PS00022">
    <property type="entry name" value="EGF_1"/>
    <property type="match status" value="1"/>
</dbReference>
<feature type="region of interest" description="Disordered" evidence="5">
    <location>
        <begin position="1"/>
        <end position="41"/>
    </location>
</feature>
<organism evidence="8 9">
    <name type="scientific">Bursaphelenchus xylophilus</name>
    <name type="common">Pinewood nematode worm</name>
    <name type="synonym">Aphelenchoides xylophilus</name>
    <dbReference type="NCBI Taxonomy" id="6326"/>
    <lineage>
        <taxon>Eukaryota</taxon>
        <taxon>Metazoa</taxon>
        <taxon>Ecdysozoa</taxon>
        <taxon>Nematoda</taxon>
        <taxon>Chromadorea</taxon>
        <taxon>Rhabditida</taxon>
        <taxon>Tylenchina</taxon>
        <taxon>Tylenchomorpha</taxon>
        <taxon>Aphelenchoidea</taxon>
        <taxon>Aphelenchoididae</taxon>
        <taxon>Bursaphelenchus</taxon>
    </lineage>
</organism>
<keyword evidence="4" id="KW-0325">Glycoprotein</keyword>
<reference evidence="9" key="1">
    <citation type="submission" date="2016-11" db="UniProtKB">
        <authorList>
            <consortium name="WormBaseParasite"/>
        </authorList>
    </citation>
    <scope>IDENTIFICATION</scope>
</reference>